<name>A0ABW3DQQ3_9ACTN</name>
<dbReference type="EMBL" id="JBHTHX010000267">
    <property type="protein sequence ID" value="MFD0884993.1"/>
    <property type="molecule type" value="Genomic_DNA"/>
</dbReference>
<comment type="caution">
    <text evidence="1">The sequence shown here is derived from an EMBL/GenBank/DDBJ whole genome shotgun (WGS) entry which is preliminary data.</text>
</comment>
<accession>A0ABW3DQQ3</accession>
<keyword evidence="2" id="KW-1185">Reference proteome</keyword>
<evidence type="ECO:0000313" key="1">
    <source>
        <dbReference type="EMBL" id="MFD0884993.1"/>
    </source>
</evidence>
<evidence type="ECO:0008006" key="3">
    <source>
        <dbReference type="Google" id="ProtNLM"/>
    </source>
</evidence>
<dbReference type="Proteomes" id="UP001597024">
    <property type="component" value="Unassembled WGS sequence"/>
</dbReference>
<organism evidence="1 2">
    <name type="scientific">Streptosporangium algeriense</name>
    <dbReference type="NCBI Taxonomy" id="1682748"/>
    <lineage>
        <taxon>Bacteria</taxon>
        <taxon>Bacillati</taxon>
        <taxon>Actinomycetota</taxon>
        <taxon>Actinomycetes</taxon>
        <taxon>Streptosporangiales</taxon>
        <taxon>Streptosporangiaceae</taxon>
        <taxon>Streptosporangium</taxon>
    </lineage>
</organism>
<gene>
    <name evidence="1" type="ORF">ACFQ08_10585</name>
</gene>
<protein>
    <recommendedName>
        <fullName evidence="3">Carboxypeptidase regulatory-like domain-containing protein</fullName>
    </recommendedName>
</protein>
<feature type="non-terminal residue" evidence="1">
    <location>
        <position position="1"/>
    </location>
</feature>
<sequence length="99" mass="10208">QGPGVRAAAVVKADGSVVRSKGVTGVRKLATGRYCIELDSDYNAARSVPVATKQWSAPWNATVFVESDTTACGSAERYVLVSGGNNGAAADLAFHVIVP</sequence>
<reference evidence="2" key="1">
    <citation type="journal article" date="2019" name="Int. J. Syst. Evol. Microbiol.">
        <title>The Global Catalogue of Microorganisms (GCM) 10K type strain sequencing project: providing services to taxonomists for standard genome sequencing and annotation.</title>
        <authorList>
            <consortium name="The Broad Institute Genomics Platform"/>
            <consortium name="The Broad Institute Genome Sequencing Center for Infectious Disease"/>
            <person name="Wu L."/>
            <person name="Ma J."/>
        </authorList>
    </citation>
    <scope>NUCLEOTIDE SEQUENCE [LARGE SCALE GENOMIC DNA]</scope>
    <source>
        <strain evidence="2">CCUG 62974</strain>
    </source>
</reference>
<proteinExistence type="predicted"/>
<evidence type="ECO:0000313" key="2">
    <source>
        <dbReference type="Proteomes" id="UP001597024"/>
    </source>
</evidence>